<protein>
    <submittedName>
        <fullName evidence="2">Uncharacterized protein</fullName>
    </submittedName>
</protein>
<name>A0A1G2FZJ9_9BACT</name>
<accession>A0A1G2FZJ9</accession>
<dbReference type="STRING" id="1802114.A2719_01080"/>
<reference evidence="2 3" key="1">
    <citation type="journal article" date="2016" name="Nat. Commun.">
        <title>Thousands of microbial genomes shed light on interconnected biogeochemical processes in an aquifer system.</title>
        <authorList>
            <person name="Anantharaman K."/>
            <person name="Brown C.T."/>
            <person name="Hug L.A."/>
            <person name="Sharon I."/>
            <person name="Castelle C.J."/>
            <person name="Probst A.J."/>
            <person name="Thomas B.C."/>
            <person name="Singh A."/>
            <person name="Wilkins M.J."/>
            <person name="Karaoz U."/>
            <person name="Brodie E.L."/>
            <person name="Williams K.H."/>
            <person name="Hubbard S.S."/>
            <person name="Banfield J.F."/>
        </authorList>
    </citation>
    <scope>NUCLEOTIDE SEQUENCE [LARGE SCALE GENOMIC DNA]</scope>
</reference>
<evidence type="ECO:0000313" key="2">
    <source>
        <dbReference type="EMBL" id="OGZ43267.1"/>
    </source>
</evidence>
<gene>
    <name evidence="2" type="ORF">A2719_01080</name>
</gene>
<keyword evidence="1" id="KW-0812">Transmembrane</keyword>
<keyword evidence="1" id="KW-0472">Membrane</keyword>
<evidence type="ECO:0000256" key="1">
    <source>
        <dbReference type="SAM" id="Phobius"/>
    </source>
</evidence>
<feature type="transmembrane region" description="Helical" evidence="1">
    <location>
        <begin position="9"/>
        <end position="26"/>
    </location>
</feature>
<dbReference type="Proteomes" id="UP000177480">
    <property type="component" value="Unassembled WGS sequence"/>
</dbReference>
<organism evidence="2 3">
    <name type="scientific">Candidatus Ryanbacteria bacterium RIFCSPHIGHO2_01_FULL_45_22</name>
    <dbReference type="NCBI Taxonomy" id="1802114"/>
    <lineage>
        <taxon>Bacteria</taxon>
        <taxon>Candidatus Ryaniibacteriota</taxon>
    </lineage>
</organism>
<sequence length="238" mass="26143">MTRVIASRGIIFIVSIAILITGWYFVSANDSENITVCVRRNGAMYLVGDDYMRDECRKKDTLLSWHIKGDKGDPGEKGEKGDLGVNGKDGMELHLFDADSQDLGILLDATGSSDMNYQTYLPDIGVLVASHQNPANMTAVMNLPGKSIQYTNSDCTGQALTTGDMAPQVLYRDDAGEYGLGYIMWTFESPTQRTIKSRREANGNCKDLGSQSVLTNTLKQVVLPFTEPLAWPLKIVGF</sequence>
<dbReference type="AlphaFoldDB" id="A0A1G2FZJ9"/>
<dbReference type="EMBL" id="MHNK01000019">
    <property type="protein sequence ID" value="OGZ43267.1"/>
    <property type="molecule type" value="Genomic_DNA"/>
</dbReference>
<proteinExistence type="predicted"/>
<comment type="caution">
    <text evidence="2">The sequence shown here is derived from an EMBL/GenBank/DDBJ whole genome shotgun (WGS) entry which is preliminary data.</text>
</comment>
<evidence type="ECO:0000313" key="3">
    <source>
        <dbReference type="Proteomes" id="UP000177480"/>
    </source>
</evidence>
<keyword evidence="1" id="KW-1133">Transmembrane helix</keyword>